<proteinExistence type="predicted"/>
<evidence type="ECO:0000313" key="2">
    <source>
        <dbReference type="Proteomes" id="UP000192775"/>
    </source>
</evidence>
<name>A0A1X9LNR8_9MICO</name>
<reference evidence="1 2" key="1">
    <citation type="submission" date="2017-04" db="EMBL/GenBank/DDBJ databases">
        <authorList>
            <person name="Afonso C.L."/>
            <person name="Miller P.J."/>
            <person name="Scott M.A."/>
            <person name="Spackman E."/>
            <person name="Goraichik I."/>
            <person name="Dimitrov K.M."/>
            <person name="Suarez D.L."/>
            <person name="Swayne D.E."/>
        </authorList>
    </citation>
    <scope>NUCLEOTIDE SEQUENCE [LARGE SCALE GENOMIC DNA]</scope>
    <source>
        <strain evidence="2">XA(T)</strain>
    </source>
</reference>
<dbReference type="EMBL" id="CP020715">
    <property type="protein sequence ID" value="ARJ06854.1"/>
    <property type="molecule type" value="Genomic_DNA"/>
</dbReference>
<dbReference type="Pfam" id="PF19686">
    <property type="entry name" value="DUF6188"/>
    <property type="match status" value="1"/>
</dbReference>
<gene>
    <name evidence="1" type="ORF">B5808_17710</name>
</gene>
<dbReference type="InterPro" id="IPR046179">
    <property type="entry name" value="DUF6188"/>
</dbReference>
<evidence type="ECO:0000313" key="1">
    <source>
        <dbReference type="EMBL" id="ARJ06854.1"/>
    </source>
</evidence>
<protein>
    <submittedName>
        <fullName evidence="1">Uncharacterized protein</fullName>
    </submittedName>
</protein>
<organism evidence="1 2">
    <name type="scientific">Cnuibacter physcomitrellae</name>
    <dbReference type="NCBI Taxonomy" id="1619308"/>
    <lineage>
        <taxon>Bacteria</taxon>
        <taxon>Bacillati</taxon>
        <taxon>Actinomycetota</taxon>
        <taxon>Actinomycetes</taxon>
        <taxon>Micrococcales</taxon>
        <taxon>Microbacteriaceae</taxon>
        <taxon>Cnuibacter</taxon>
    </lineage>
</organism>
<accession>A0A1X9LNR8</accession>
<dbReference type="Proteomes" id="UP000192775">
    <property type="component" value="Chromosome"/>
</dbReference>
<dbReference type="KEGG" id="cphy:B5808_17710"/>
<sequence length="118" mass="12844">MYGVPADESFAFFEGRRLDAVTYGRYQVALSFDGEVSIQIEGEIGVAAAGVPEVVVTDARDVARPLLDLLARTVVSVRVDPPTSLTLVFDDGTEVRAIDDLGPYESFTIHHGMSLWII</sequence>
<dbReference type="AlphaFoldDB" id="A0A1X9LNR8"/>
<keyword evidence="2" id="KW-1185">Reference proteome</keyword>
<dbReference type="RefSeq" id="WP_085020992.1">
    <property type="nucleotide sequence ID" value="NZ_BMHD01000001.1"/>
</dbReference>